<feature type="region of interest" description="Disordered" evidence="1">
    <location>
        <begin position="278"/>
        <end position="317"/>
    </location>
</feature>
<evidence type="ECO:0000256" key="1">
    <source>
        <dbReference type="SAM" id="MobiDB-lite"/>
    </source>
</evidence>
<evidence type="ECO:0000313" key="2">
    <source>
        <dbReference type="EMBL" id="KAK1754694.1"/>
    </source>
</evidence>
<organism evidence="2 3">
    <name type="scientific">Echria macrotheca</name>
    <dbReference type="NCBI Taxonomy" id="438768"/>
    <lineage>
        <taxon>Eukaryota</taxon>
        <taxon>Fungi</taxon>
        <taxon>Dikarya</taxon>
        <taxon>Ascomycota</taxon>
        <taxon>Pezizomycotina</taxon>
        <taxon>Sordariomycetes</taxon>
        <taxon>Sordariomycetidae</taxon>
        <taxon>Sordariales</taxon>
        <taxon>Schizotheciaceae</taxon>
        <taxon>Echria</taxon>
    </lineage>
</organism>
<reference evidence="2" key="1">
    <citation type="submission" date="2023-06" db="EMBL/GenBank/DDBJ databases">
        <title>Genome-scale phylogeny and comparative genomics of the fungal order Sordariales.</title>
        <authorList>
            <consortium name="Lawrence Berkeley National Laboratory"/>
            <person name="Hensen N."/>
            <person name="Bonometti L."/>
            <person name="Westerberg I."/>
            <person name="Brannstrom I.O."/>
            <person name="Guillou S."/>
            <person name="Cros-Aarteil S."/>
            <person name="Calhoun S."/>
            <person name="Haridas S."/>
            <person name="Kuo A."/>
            <person name="Mondo S."/>
            <person name="Pangilinan J."/>
            <person name="Riley R."/>
            <person name="Labutti K."/>
            <person name="Andreopoulos B."/>
            <person name="Lipzen A."/>
            <person name="Chen C."/>
            <person name="Yanf M."/>
            <person name="Daum C."/>
            <person name="Ng V."/>
            <person name="Clum A."/>
            <person name="Steindorff A."/>
            <person name="Ohm R."/>
            <person name="Martin F."/>
            <person name="Silar P."/>
            <person name="Natvig D."/>
            <person name="Lalanne C."/>
            <person name="Gautier V."/>
            <person name="Ament-Velasquez S.L."/>
            <person name="Kruys A."/>
            <person name="Hutchinson M.I."/>
            <person name="Powell A.J."/>
            <person name="Barry K."/>
            <person name="Miller A.N."/>
            <person name="Grigoriev I.V."/>
            <person name="Debuchy R."/>
            <person name="Gladieux P."/>
            <person name="Thoren M.H."/>
            <person name="Johannesson H."/>
        </authorList>
    </citation>
    <scope>NUCLEOTIDE SEQUENCE</scope>
    <source>
        <strain evidence="2">PSN4</strain>
    </source>
</reference>
<feature type="compositionally biased region" description="Polar residues" evidence="1">
    <location>
        <begin position="278"/>
        <end position="295"/>
    </location>
</feature>
<dbReference type="EMBL" id="MU839835">
    <property type="protein sequence ID" value="KAK1754694.1"/>
    <property type="molecule type" value="Genomic_DNA"/>
</dbReference>
<feature type="compositionally biased region" description="Polar residues" evidence="1">
    <location>
        <begin position="118"/>
        <end position="133"/>
    </location>
</feature>
<sequence length="317" mass="34363">MASSEVDQKFLGRLAKLVENENPLLAQILFKILGLSINLSSQLISAQKHRRHGAGQTPEAIELTLHIIWLSREGLVLLNQYVLPMVGEYVELKVLAYKLRASFYHIYVLFHNTPPVSTVSSNTPEGQTTSSVPSIAPRVDKGKGIATDDDEPPRPSRTLEGGPVGPPPGFGLERSEPPAAFLVEPGDYLPKAHRYFQEAVQLAEELLWASHSLRLSVKTEYAAFLYECVHDTDGSRKLAKDTITEVYDATEGIDDDMFADACALVNVLGKMMKRGLGSSNTLRSKAQGSSSGTQGTPRVEPAAVPEAAVTSAPPGMI</sequence>
<dbReference type="Gene3D" id="1.20.190.20">
    <property type="entry name" value="14-3-3 domain"/>
    <property type="match status" value="1"/>
</dbReference>
<proteinExistence type="predicted"/>
<protein>
    <submittedName>
        <fullName evidence="2">14-3-3 domain-containing protein</fullName>
    </submittedName>
</protein>
<feature type="region of interest" description="Disordered" evidence="1">
    <location>
        <begin position="118"/>
        <end position="171"/>
    </location>
</feature>
<comment type="caution">
    <text evidence="2">The sequence shown here is derived from an EMBL/GenBank/DDBJ whole genome shotgun (WGS) entry which is preliminary data.</text>
</comment>
<gene>
    <name evidence="2" type="ORF">QBC47DRAFT_224174</name>
</gene>
<dbReference type="SUPFAM" id="SSF48445">
    <property type="entry name" value="14-3-3 protein"/>
    <property type="match status" value="1"/>
</dbReference>
<keyword evidence="3" id="KW-1185">Reference proteome</keyword>
<dbReference type="Proteomes" id="UP001239445">
    <property type="component" value="Unassembled WGS sequence"/>
</dbReference>
<accession>A0AAJ0FAW9</accession>
<name>A0AAJ0FAW9_9PEZI</name>
<dbReference type="InterPro" id="IPR036815">
    <property type="entry name" value="14-3-3_dom_sf"/>
</dbReference>
<evidence type="ECO:0000313" key="3">
    <source>
        <dbReference type="Proteomes" id="UP001239445"/>
    </source>
</evidence>
<dbReference type="AlphaFoldDB" id="A0AAJ0FAW9"/>
<feature type="compositionally biased region" description="Low complexity" evidence="1">
    <location>
        <begin position="296"/>
        <end position="317"/>
    </location>
</feature>